<dbReference type="PANTHER" id="PTHR24286">
    <property type="entry name" value="CYTOCHROME P450 26"/>
    <property type="match status" value="1"/>
</dbReference>
<dbReference type="GO" id="GO:0020037">
    <property type="term" value="F:heme binding"/>
    <property type="evidence" value="ECO:0007669"/>
    <property type="project" value="InterPro"/>
</dbReference>
<dbReference type="InterPro" id="IPR001128">
    <property type="entry name" value="Cyt_P450"/>
</dbReference>
<keyword evidence="7 14" id="KW-1133">Transmembrane helix</keyword>
<evidence type="ECO:0000256" key="2">
    <source>
        <dbReference type="ARBA" id="ARBA00004167"/>
    </source>
</evidence>
<dbReference type="PRINTS" id="PR00385">
    <property type="entry name" value="P450"/>
</dbReference>
<comment type="similarity">
    <text evidence="3 13">Belongs to the cytochrome P450 family.</text>
</comment>
<name>A0A5N6RC55_9ROSI</name>
<dbReference type="GO" id="GO:0005506">
    <property type="term" value="F:iron ion binding"/>
    <property type="evidence" value="ECO:0007669"/>
    <property type="project" value="InterPro"/>
</dbReference>
<comment type="cofactor">
    <cofactor evidence="1 12">
        <name>heme</name>
        <dbReference type="ChEBI" id="CHEBI:30413"/>
    </cofactor>
</comment>
<evidence type="ECO:0000256" key="1">
    <source>
        <dbReference type="ARBA" id="ARBA00001971"/>
    </source>
</evidence>
<dbReference type="PRINTS" id="PR00463">
    <property type="entry name" value="EP450I"/>
</dbReference>
<dbReference type="GO" id="GO:0016020">
    <property type="term" value="C:membrane"/>
    <property type="evidence" value="ECO:0007669"/>
    <property type="project" value="UniProtKB-SubCell"/>
</dbReference>
<organism evidence="15 16">
    <name type="scientific">Carpinus fangiana</name>
    <dbReference type="NCBI Taxonomy" id="176857"/>
    <lineage>
        <taxon>Eukaryota</taxon>
        <taxon>Viridiplantae</taxon>
        <taxon>Streptophyta</taxon>
        <taxon>Embryophyta</taxon>
        <taxon>Tracheophyta</taxon>
        <taxon>Spermatophyta</taxon>
        <taxon>Magnoliopsida</taxon>
        <taxon>eudicotyledons</taxon>
        <taxon>Gunneridae</taxon>
        <taxon>Pentapetalae</taxon>
        <taxon>rosids</taxon>
        <taxon>fabids</taxon>
        <taxon>Fagales</taxon>
        <taxon>Betulaceae</taxon>
        <taxon>Carpinus</taxon>
    </lineage>
</organism>
<evidence type="ECO:0000256" key="11">
    <source>
        <dbReference type="ARBA" id="ARBA00023136"/>
    </source>
</evidence>
<dbReference type="GO" id="GO:0004497">
    <property type="term" value="F:monooxygenase activity"/>
    <property type="evidence" value="ECO:0007669"/>
    <property type="project" value="UniProtKB-KW"/>
</dbReference>
<dbReference type="CDD" id="cd11043">
    <property type="entry name" value="CYP90-like"/>
    <property type="match status" value="1"/>
</dbReference>
<evidence type="ECO:0000256" key="4">
    <source>
        <dbReference type="ARBA" id="ARBA00022617"/>
    </source>
</evidence>
<dbReference type="InterPro" id="IPR002401">
    <property type="entry name" value="Cyt_P450_E_grp-I"/>
</dbReference>
<keyword evidence="6 12" id="KW-0479">Metal-binding</keyword>
<evidence type="ECO:0000256" key="5">
    <source>
        <dbReference type="ARBA" id="ARBA00022692"/>
    </source>
</evidence>
<proteinExistence type="inferred from homology"/>
<evidence type="ECO:0000256" key="8">
    <source>
        <dbReference type="ARBA" id="ARBA00023002"/>
    </source>
</evidence>
<evidence type="ECO:0000313" key="15">
    <source>
        <dbReference type="EMBL" id="KAE8057378.1"/>
    </source>
</evidence>
<feature type="binding site" description="axial binding residue" evidence="12">
    <location>
        <position position="432"/>
    </location>
    <ligand>
        <name>heme</name>
        <dbReference type="ChEBI" id="CHEBI:30413"/>
    </ligand>
    <ligandPart>
        <name>Fe</name>
        <dbReference type="ChEBI" id="CHEBI:18248"/>
    </ligandPart>
</feature>
<accession>A0A5N6RC55</accession>
<evidence type="ECO:0000313" key="16">
    <source>
        <dbReference type="Proteomes" id="UP000327013"/>
    </source>
</evidence>
<gene>
    <name evidence="15" type="ORF">FH972_014079</name>
</gene>
<dbReference type="Gene3D" id="1.10.630.10">
    <property type="entry name" value="Cytochrome P450"/>
    <property type="match status" value="1"/>
</dbReference>
<evidence type="ECO:0000256" key="14">
    <source>
        <dbReference type="SAM" id="Phobius"/>
    </source>
</evidence>
<feature type="transmembrane region" description="Helical" evidence="14">
    <location>
        <begin position="12"/>
        <end position="30"/>
    </location>
</feature>
<dbReference type="Pfam" id="PF00067">
    <property type="entry name" value="p450"/>
    <property type="match status" value="1"/>
</dbReference>
<evidence type="ECO:0000256" key="6">
    <source>
        <dbReference type="ARBA" id="ARBA00022723"/>
    </source>
</evidence>
<keyword evidence="16" id="KW-1185">Reference proteome</keyword>
<keyword evidence="11 14" id="KW-0472">Membrane</keyword>
<dbReference type="GO" id="GO:0016132">
    <property type="term" value="P:brassinosteroid biosynthetic process"/>
    <property type="evidence" value="ECO:0007669"/>
    <property type="project" value="TreeGrafter"/>
</dbReference>
<feature type="transmembrane region" description="Helical" evidence="14">
    <location>
        <begin position="281"/>
        <end position="305"/>
    </location>
</feature>
<evidence type="ECO:0000256" key="12">
    <source>
        <dbReference type="PIRSR" id="PIRSR602401-1"/>
    </source>
</evidence>
<dbReference type="SUPFAM" id="SSF48264">
    <property type="entry name" value="Cytochrome P450"/>
    <property type="match status" value="1"/>
</dbReference>
<evidence type="ECO:0000256" key="7">
    <source>
        <dbReference type="ARBA" id="ARBA00022989"/>
    </source>
</evidence>
<dbReference type="EMBL" id="CM017325">
    <property type="protein sequence ID" value="KAE8057378.1"/>
    <property type="molecule type" value="Genomic_DNA"/>
</dbReference>
<evidence type="ECO:0000256" key="9">
    <source>
        <dbReference type="ARBA" id="ARBA00023004"/>
    </source>
</evidence>
<keyword evidence="9 12" id="KW-0408">Iron</keyword>
<dbReference type="InterPro" id="IPR036396">
    <property type="entry name" value="Cyt_P450_sf"/>
</dbReference>
<keyword evidence="10 13" id="KW-0503">Monooxygenase</keyword>
<dbReference type="GO" id="GO:0016705">
    <property type="term" value="F:oxidoreductase activity, acting on paired donors, with incorporation or reduction of molecular oxygen"/>
    <property type="evidence" value="ECO:0007669"/>
    <property type="project" value="InterPro"/>
</dbReference>
<dbReference type="GO" id="GO:0010268">
    <property type="term" value="P:brassinosteroid homeostasis"/>
    <property type="evidence" value="ECO:0007669"/>
    <property type="project" value="TreeGrafter"/>
</dbReference>
<dbReference type="PROSITE" id="PS00086">
    <property type="entry name" value="CYTOCHROME_P450"/>
    <property type="match status" value="1"/>
</dbReference>
<evidence type="ECO:0000256" key="3">
    <source>
        <dbReference type="ARBA" id="ARBA00010617"/>
    </source>
</evidence>
<evidence type="ECO:0000256" key="13">
    <source>
        <dbReference type="RuleBase" id="RU000461"/>
    </source>
</evidence>
<keyword evidence="4 12" id="KW-0349">Heme</keyword>
<dbReference type="GO" id="GO:0016125">
    <property type="term" value="P:sterol metabolic process"/>
    <property type="evidence" value="ECO:0007669"/>
    <property type="project" value="TreeGrafter"/>
</dbReference>
<dbReference type="PANTHER" id="PTHR24286:SF90">
    <property type="entry name" value="CYTOCHROME P450"/>
    <property type="match status" value="1"/>
</dbReference>
<evidence type="ECO:0008006" key="17">
    <source>
        <dbReference type="Google" id="ProtNLM"/>
    </source>
</evidence>
<dbReference type="InterPro" id="IPR017972">
    <property type="entry name" value="Cyt_P450_CS"/>
</dbReference>
<protein>
    <recommendedName>
        <fullName evidence="17">Cytochrome P450</fullName>
    </recommendedName>
</protein>
<sequence length="479" mass="54289">MVLHTSVVRMWSVWISIITLLLAVVIHWLYRWRNPKCKGKLPPGFMGFPLIGETLDFMVSNKSLDMPTFVKKRMKKYGPIFRTSLAGRPVVVSSDPEFNYYIFQQEGKLVERWYMDSFAKLLNQDATKIHAQKNIHKHIRNLILGHFGIGALKDNMLPKLEGVINQRLQDWSKLPISLEVKKSTAAMIFDFTAAHLFSYDAEKSGENIGESFTNFLQGLMAFPINIPGTAYHTCRQNQKKAINLITNMLEERKRNPDIRKGDFLDLLLADMKTETFLTEKFIIHMMFGLLLASFETISATLTLAIKLISDHPEVLQQLTEEHEAILNSRGDANTGLTWKEYKSMTFTHHVVNESLRLASVAPGILRRTIQDIQVNGYTIPKGWVLMVVPSAIQLNPNAYEDPLAFNPWRWQDISANVTAKNFIPFGAGMKSCAGAEFSKVLMGVFLHAFVTKYRWTATNGGEVTRSPVLGFGDGFVIQV</sequence>
<keyword evidence="8 13" id="KW-0560">Oxidoreductase</keyword>
<comment type="subcellular location">
    <subcellularLocation>
        <location evidence="2">Membrane</location>
        <topology evidence="2">Single-pass membrane protein</topology>
    </subcellularLocation>
</comment>
<dbReference type="OrthoDB" id="1372046at2759"/>
<keyword evidence="5 14" id="KW-0812">Transmembrane</keyword>
<dbReference type="Proteomes" id="UP000327013">
    <property type="component" value="Chromosome 5"/>
</dbReference>
<reference evidence="15 16" key="1">
    <citation type="submission" date="2019-06" db="EMBL/GenBank/DDBJ databases">
        <title>A chromosomal-level reference genome of Carpinus fangiana (Coryloideae, Betulaceae).</title>
        <authorList>
            <person name="Yang X."/>
            <person name="Wang Z."/>
            <person name="Zhang L."/>
            <person name="Hao G."/>
            <person name="Liu J."/>
            <person name="Yang Y."/>
        </authorList>
    </citation>
    <scope>NUCLEOTIDE SEQUENCE [LARGE SCALE GENOMIC DNA]</scope>
    <source>
        <strain evidence="15">Cfa_2016G</strain>
        <tissue evidence="15">Leaf</tissue>
    </source>
</reference>
<dbReference type="AlphaFoldDB" id="A0A5N6RC55"/>
<dbReference type="FunFam" id="1.10.630.10:FF:000020">
    <property type="entry name" value="Cytochrome P450 family protein"/>
    <property type="match status" value="1"/>
</dbReference>
<evidence type="ECO:0000256" key="10">
    <source>
        <dbReference type="ARBA" id="ARBA00023033"/>
    </source>
</evidence>